<dbReference type="Ensembl" id="ENSLLET00000048202.1">
    <property type="protein sequence ID" value="ENSLLEP00000046364.1"/>
    <property type="gene ID" value="ENSLLEG00000029394.1"/>
</dbReference>
<reference evidence="14" key="1">
    <citation type="submission" date="2025-08" db="UniProtKB">
        <authorList>
            <consortium name="Ensembl"/>
        </authorList>
    </citation>
    <scope>IDENTIFICATION</scope>
</reference>
<evidence type="ECO:0000256" key="7">
    <source>
        <dbReference type="ARBA" id="ARBA00022729"/>
    </source>
</evidence>
<keyword evidence="15" id="KW-1185">Reference proteome</keyword>
<evidence type="ECO:0000256" key="5">
    <source>
        <dbReference type="ARBA" id="ARBA00022530"/>
    </source>
</evidence>
<dbReference type="PANTHER" id="PTHR12027:SF75">
    <property type="entry name" value="PROTEIN WNT-9A"/>
    <property type="match status" value="1"/>
</dbReference>
<evidence type="ECO:0000313" key="14">
    <source>
        <dbReference type="Ensembl" id="ENSLLEP00000046364.1"/>
    </source>
</evidence>
<evidence type="ECO:0000256" key="10">
    <source>
        <dbReference type="ARBA" id="ARBA00023288"/>
    </source>
</evidence>
<evidence type="ECO:0000256" key="13">
    <source>
        <dbReference type="SAM" id="SignalP"/>
    </source>
</evidence>
<evidence type="ECO:0000313" key="15">
    <source>
        <dbReference type="Proteomes" id="UP000694569"/>
    </source>
</evidence>
<dbReference type="GO" id="GO:0005615">
    <property type="term" value="C:extracellular space"/>
    <property type="evidence" value="ECO:0007669"/>
    <property type="project" value="TreeGrafter"/>
</dbReference>
<dbReference type="OrthoDB" id="5945655at2759"/>
<dbReference type="GO" id="GO:0060037">
    <property type="term" value="P:pharyngeal system development"/>
    <property type="evidence" value="ECO:0007669"/>
    <property type="project" value="Ensembl"/>
</dbReference>
<dbReference type="InterPro" id="IPR005817">
    <property type="entry name" value="Wnt"/>
</dbReference>
<evidence type="ECO:0000256" key="11">
    <source>
        <dbReference type="RuleBase" id="RU003500"/>
    </source>
</evidence>
<keyword evidence="5" id="KW-0272">Extracellular matrix</keyword>
<evidence type="ECO:0000256" key="9">
    <source>
        <dbReference type="ARBA" id="ARBA00023180"/>
    </source>
</evidence>
<dbReference type="GO" id="GO:0048702">
    <property type="term" value="P:embryonic neurocranium morphogenesis"/>
    <property type="evidence" value="ECO:0007669"/>
    <property type="project" value="Ensembl"/>
</dbReference>
<dbReference type="Pfam" id="PF00110">
    <property type="entry name" value="wnt"/>
    <property type="match status" value="1"/>
</dbReference>
<dbReference type="GO" id="GO:0060070">
    <property type="term" value="P:canonical Wnt signaling pathway"/>
    <property type="evidence" value="ECO:0007669"/>
    <property type="project" value="TreeGrafter"/>
</dbReference>
<evidence type="ECO:0000256" key="12">
    <source>
        <dbReference type="SAM" id="MobiDB-lite"/>
    </source>
</evidence>
<dbReference type="PRINTS" id="PR01349">
    <property type="entry name" value="WNTPROTEIN"/>
</dbReference>
<comment type="subcellular location">
    <subcellularLocation>
        <location evidence="1 11">Secreted</location>
        <location evidence="1 11">Extracellular space</location>
        <location evidence="1 11">Extracellular matrix</location>
    </subcellularLocation>
</comment>
<dbReference type="GO" id="GO:0005109">
    <property type="term" value="F:frizzled binding"/>
    <property type="evidence" value="ECO:0007669"/>
    <property type="project" value="TreeGrafter"/>
</dbReference>
<organism evidence="14 15">
    <name type="scientific">Leptobrachium leishanense</name>
    <name type="common">Leishan spiny toad</name>
    <dbReference type="NCBI Taxonomy" id="445787"/>
    <lineage>
        <taxon>Eukaryota</taxon>
        <taxon>Metazoa</taxon>
        <taxon>Chordata</taxon>
        <taxon>Craniata</taxon>
        <taxon>Vertebrata</taxon>
        <taxon>Euteleostomi</taxon>
        <taxon>Amphibia</taxon>
        <taxon>Batrachia</taxon>
        <taxon>Anura</taxon>
        <taxon>Pelobatoidea</taxon>
        <taxon>Megophryidae</taxon>
        <taxon>Leptobrachium</taxon>
    </lineage>
</organism>
<keyword evidence="7 13" id="KW-0732">Signal</keyword>
<dbReference type="Gene3D" id="3.30.2460.20">
    <property type="match status" value="1"/>
</dbReference>
<dbReference type="InterPro" id="IPR013303">
    <property type="entry name" value="Wnt9a"/>
</dbReference>
<dbReference type="Proteomes" id="UP000694569">
    <property type="component" value="Unplaced"/>
</dbReference>
<accession>A0A8C5R3H7</accession>
<evidence type="ECO:0000256" key="4">
    <source>
        <dbReference type="ARBA" id="ARBA00022525"/>
    </source>
</evidence>
<keyword evidence="4" id="KW-0964">Secreted</keyword>
<proteinExistence type="inferred from homology"/>
<evidence type="ECO:0000256" key="3">
    <source>
        <dbReference type="ARBA" id="ARBA00022473"/>
    </source>
</evidence>
<evidence type="ECO:0000256" key="8">
    <source>
        <dbReference type="ARBA" id="ARBA00023157"/>
    </source>
</evidence>
<evidence type="ECO:0000256" key="1">
    <source>
        <dbReference type="ARBA" id="ARBA00004498"/>
    </source>
</evidence>
<gene>
    <name evidence="14" type="primary">WNT9A</name>
</gene>
<keyword evidence="10" id="KW-0449">Lipoprotein</keyword>
<dbReference type="GO" id="GO:0045165">
    <property type="term" value="P:cell fate commitment"/>
    <property type="evidence" value="ECO:0007669"/>
    <property type="project" value="TreeGrafter"/>
</dbReference>
<dbReference type="PANTHER" id="PTHR12027">
    <property type="entry name" value="WNT RELATED"/>
    <property type="match status" value="1"/>
</dbReference>
<sequence length="360" mass="40180">MLDGHLAVGWLPLACIVLASLPGPGAAYFGLTGNEPLTILPLTSETEEAAVQICDRLKLERKQRKMCRRDPGVAETLMEAISMSAQECEYQFHFERWNCTLEGKYRASLLKKGCKETAFLYAISSAGLTHAMAKACSAGRMERCTCDEAPDLENKEAWQWGGCGDNLKYSNKFVKEFLGKKNSKDLRARVDLHNTNVGIKVIKAGVKTTCKCHGVSGSCTVRTCWRQLSPFHEIGKQLKLKYETSLKVGSTTNEANEATGEGEIAPPKKPVTGHSDQIPRTTDLIYMEDSPNFCKMSKFSPGTFGRRCYKEKNCESLCCGRGHNTQSKVVTRPCQCQVRWCCYVECKQCTQREEIYTCKD</sequence>
<comment type="function">
    <text evidence="11">Ligand for members of the frizzled family of seven transmembrane receptors.</text>
</comment>
<feature type="region of interest" description="Disordered" evidence="12">
    <location>
        <begin position="251"/>
        <end position="276"/>
    </location>
</feature>
<dbReference type="GO" id="GO:0005125">
    <property type="term" value="F:cytokine activity"/>
    <property type="evidence" value="ECO:0007669"/>
    <property type="project" value="TreeGrafter"/>
</dbReference>
<dbReference type="AlphaFoldDB" id="A0A8C5R3H7"/>
<dbReference type="GeneTree" id="ENSGT00940000159618"/>
<reference evidence="14" key="2">
    <citation type="submission" date="2025-09" db="UniProtKB">
        <authorList>
            <consortium name="Ensembl"/>
        </authorList>
    </citation>
    <scope>IDENTIFICATION</scope>
</reference>
<comment type="similarity">
    <text evidence="2 11">Belongs to the Wnt family.</text>
</comment>
<dbReference type="PROSITE" id="PS00246">
    <property type="entry name" value="WNT1"/>
    <property type="match status" value="1"/>
</dbReference>
<dbReference type="GO" id="GO:0003144">
    <property type="term" value="P:embryonic heart tube formation"/>
    <property type="evidence" value="ECO:0007669"/>
    <property type="project" value="Ensembl"/>
</dbReference>
<keyword evidence="8" id="KW-1015">Disulfide bond</keyword>
<keyword evidence="3 11" id="KW-0217">Developmental protein</keyword>
<keyword evidence="9" id="KW-0325">Glycoprotein</keyword>
<dbReference type="GO" id="GO:0060536">
    <property type="term" value="P:cartilage morphogenesis"/>
    <property type="evidence" value="ECO:0007669"/>
    <property type="project" value="Ensembl"/>
</dbReference>
<dbReference type="SMART" id="SM00097">
    <property type="entry name" value="WNT1"/>
    <property type="match status" value="1"/>
</dbReference>
<dbReference type="GO" id="GO:0030182">
    <property type="term" value="P:neuron differentiation"/>
    <property type="evidence" value="ECO:0007669"/>
    <property type="project" value="TreeGrafter"/>
</dbReference>
<dbReference type="GO" id="GO:0001958">
    <property type="term" value="P:endochondral ossification"/>
    <property type="evidence" value="ECO:0007669"/>
    <property type="project" value="Ensembl"/>
</dbReference>
<feature type="signal peptide" evidence="13">
    <location>
        <begin position="1"/>
        <end position="27"/>
    </location>
</feature>
<evidence type="ECO:0000256" key="6">
    <source>
        <dbReference type="ARBA" id="ARBA00022687"/>
    </source>
</evidence>
<evidence type="ECO:0000256" key="2">
    <source>
        <dbReference type="ARBA" id="ARBA00005683"/>
    </source>
</evidence>
<dbReference type="InterPro" id="IPR018161">
    <property type="entry name" value="Wnt_CS"/>
</dbReference>
<dbReference type="PRINTS" id="PR01894">
    <property type="entry name" value="WNT14PROTEIN"/>
</dbReference>
<dbReference type="GO" id="GO:0060218">
    <property type="term" value="P:hematopoietic stem cell differentiation"/>
    <property type="evidence" value="ECO:0007669"/>
    <property type="project" value="Ensembl"/>
</dbReference>
<feature type="chain" id="PRO_5034260849" description="Protein Wnt" evidence="13">
    <location>
        <begin position="28"/>
        <end position="360"/>
    </location>
</feature>
<keyword evidence="6 11" id="KW-0879">Wnt signaling pathway</keyword>
<dbReference type="InterPro" id="IPR043158">
    <property type="entry name" value="Wnt_C"/>
</dbReference>
<name>A0A8C5R3H7_9ANUR</name>
<protein>
    <recommendedName>
        <fullName evidence="11">Protein Wnt</fullName>
    </recommendedName>
</protein>
<dbReference type="FunFam" id="3.30.2460.20:FF:000002">
    <property type="entry name" value="Protein Wnt"/>
    <property type="match status" value="1"/>
</dbReference>